<dbReference type="PANTHER" id="PTHR12599:SF0">
    <property type="entry name" value="PTERIN-4-ALPHA-CARBINOLAMINE DEHYDRATASE"/>
    <property type="match status" value="1"/>
</dbReference>
<gene>
    <name evidence="6" type="ORF">GCM10008939_01360</name>
</gene>
<feature type="region of interest" description="Disordered" evidence="5">
    <location>
        <begin position="1"/>
        <end position="27"/>
    </location>
</feature>
<keyword evidence="4" id="KW-0456">Lyase</keyword>
<organism evidence="6 7">
    <name type="scientific">Deinococcus aquiradiocola</name>
    <dbReference type="NCBI Taxonomy" id="393059"/>
    <lineage>
        <taxon>Bacteria</taxon>
        <taxon>Thermotogati</taxon>
        <taxon>Deinococcota</taxon>
        <taxon>Deinococci</taxon>
        <taxon>Deinococcales</taxon>
        <taxon>Deinococcaceae</taxon>
        <taxon>Deinococcus</taxon>
    </lineage>
</organism>
<protein>
    <recommendedName>
        <fullName evidence="3">4a-hydroxytetrahydrobiopterin dehydratase</fullName>
        <ecNumber evidence="3">4.2.1.96</ecNumber>
    </recommendedName>
</protein>
<dbReference type="GO" id="GO:0008124">
    <property type="term" value="F:4-alpha-hydroxytetrahydrobiopterin dehydratase activity"/>
    <property type="evidence" value="ECO:0007669"/>
    <property type="project" value="UniProtKB-EC"/>
</dbReference>
<reference evidence="6" key="2">
    <citation type="submission" date="2020-09" db="EMBL/GenBank/DDBJ databases">
        <authorList>
            <person name="Sun Q."/>
            <person name="Ohkuma M."/>
        </authorList>
    </citation>
    <scope>NUCLEOTIDE SEQUENCE</scope>
    <source>
        <strain evidence="6">JCM 14371</strain>
    </source>
</reference>
<dbReference type="AlphaFoldDB" id="A0A917P4J4"/>
<dbReference type="CDD" id="cd00488">
    <property type="entry name" value="PCD_DCoH"/>
    <property type="match status" value="1"/>
</dbReference>
<dbReference type="EMBL" id="BMOE01000001">
    <property type="protein sequence ID" value="GGJ61387.1"/>
    <property type="molecule type" value="Genomic_DNA"/>
</dbReference>
<dbReference type="InterPro" id="IPR001533">
    <property type="entry name" value="Pterin_deHydtase"/>
</dbReference>
<dbReference type="Pfam" id="PF01329">
    <property type="entry name" value="Pterin_4a"/>
    <property type="match status" value="1"/>
</dbReference>
<evidence type="ECO:0000256" key="5">
    <source>
        <dbReference type="SAM" id="MobiDB-lite"/>
    </source>
</evidence>
<comment type="caution">
    <text evidence="6">The sequence shown here is derived from an EMBL/GenBank/DDBJ whole genome shotgun (WGS) entry which is preliminary data.</text>
</comment>
<reference evidence="6" key="1">
    <citation type="journal article" date="2014" name="Int. J. Syst. Evol. Microbiol.">
        <title>Complete genome sequence of Corynebacterium casei LMG S-19264T (=DSM 44701T), isolated from a smear-ripened cheese.</title>
        <authorList>
            <consortium name="US DOE Joint Genome Institute (JGI-PGF)"/>
            <person name="Walter F."/>
            <person name="Albersmeier A."/>
            <person name="Kalinowski J."/>
            <person name="Ruckert C."/>
        </authorList>
    </citation>
    <scope>NUCLEOTIDE SEQUENCE</scope>
    <source>
        <strain evidence="6">JCM 14371</strain>
    </source>
</reference>
<dbReference type="RefSeq" id="WP_188960313.1">
    <property type="nucleotide sequence ID" value="NZ_BMOE01000001.1"/>
</dbReference>
<evidence type="ECO:0000313" key="7">
    <source>
        <dbReference type="Proteomes" id="UP000635726"/>
    </source>
</evidence>
<sequence length="116" mass="12659">MTEAEQGTPATKADTASPSTAGAPDARAVLSAEQLRTRMPSGWQGDTAAIWREWTFDTYLDGVQFAERVAQQAESVQHHPDLLITFRRVRVTYSTHDAGGVTALDVSEAASIRELR</sequence>
<dbReference type="SUPFAM" id="SSF55248">
    <property type="entry name" value="PCD-like"/>
    <property type="match status" value="1"/>
</dbReference>
<dbReference type="InterPro" id="IPR036428">
    <property type="entry name" value="PCD_sf"/>
</dbReference>
<evidence type="ECO:0000313" key="6">
    <source>
        <dbReference type="EMBL" id="GGJ61387.1"/>
    </source>
</evidence>
<accession>A0A917P4J4</accession>
<dbReference type="PANTHER" id="PTHR12599">
    <property type="entry name" value="PTERIN-4-ALPHA-CARBINOLAMINE DEHYDRATASE"/>
    <property type="match status" value="1"/>
</dbReference>
<dbReference type="EC" id="4.2.1.96" evidence="3"/>
<dbReference type="GO" id="GO:0006729">
    <property type="term" value="P:tetrahydrobiopterin biosynthetic process"/>
    <property type="evidence" value="ECO:0007669"/>
    <property type="project" value="InterPro"/>
</dbReference>
<evidence type="ECO:0000256" key="4">
    <source>
        <dbReference type="ARBA" id="ARBA00023239"/>
    </source>
</evidence>
<dbReference type="NCBIfam" id="NF002017">
    <property type="entry name" value="PRK00823.1-2"/>
    <property type="match status" value="1"/>
</dbReference>
<evidence type="ECO:0000256" key="1">
    <source>
        <dbReference type="ARBA" id="ARBA00001554"/>
    </source>
</evidence>
<dbReference type="Gene3D" id="3.30.1360.20">
    <property type="entry name" value="Transcriptional coactivator/pterin dehydratase"/>
    <property type="match status" value="1"/>
</dbReference>
<dbReference type="Proteomes" id="UP000635726">
    <property type="component" value="Unassembled WGS sequence"/>
</dbReference>
<evidence type="ECO:0000256" key="2">
    <source>
        <dbReference type="ARBA" id="ARBA00006472"/>
    </source>
</evidence>
<keyword evidence="7" id="KW-1185">Reference proteome</keyword>
<comment type="similarity">
    <text evidence="2">Belongs to the pterin-4-alpha-carbinolamine dehydratase family.</text>
</comment>
<name>A0A917P4J4_9DEIO</name>
<proteinExistence type="inferred from homology"/>
<comment type="catalytic activity">
    <reaction evidence="1">
        <text>(4aS,6R)-4a-hydroxy-L-erythro-5,6,7,8-tetrahydrobiopterin = (6R)-L-erythro-6,7-dihydrobiopterin + H2O</text>
        <dbReference type="Rhea" id="RHEA:11920"/>
        <dbReference type="ChEBI" id="CHEBI:15377"/>
        <dbReference type="ChEBI" id="CHEBI:15642"/>
        <dbReference type="ChEBI" id="CHEBI:43120"/>
        <dbReference type="EC" id="4.2.1.96"/>
    </reaction>
</comment>
<evidence type="ECO:0000256" key="3">
    <source>
        <dbReference type="ARBA" id="ARBA00013252"/>
    </source>
</evidence>